<evidence type="ECO:0000256" key="5">
    <source>
        <dbReference type="SAM" id="MobiDB-lite"/>
    </source>
</evidence>
<dbReference type="GO" id="GO:0016477">
    <property type="term" value="P:cell migration"/>
    <property type="evidence" value="ECO:0007669"/>
    <property type="project" value="TreeGrafter"/>
</dbReference>
<keyword evidence="7" id="KW-1185">Reference proteome</keyword>
<evidence type="ECO:0000313" key="7">
    <source>
        <dbReference type="Proteomes" id="UP001159641"/>
    </source>
</evidence>
<accession>A0AB34GHJ4</accession>
<dbReference type="PANTHER" id="PTHR24027:SF78">
    <property type="entry name" value="CADHERIN-LIKE PROTEIN 26"/>
    <property type="match status" value="1"/>
</dbReference>
<protein>
    <submittedName>
        <fullName evidence="6">Uncharacterized protein</fullName>
    </submittedName>
</protein>
<dbReference type="AlphaFoldDB" id="A0AB34GHJ4"/>
<evidence type="ECO:0000256" key="3">
    <source>
        <dbReference type="ARBA" id="ARBA00022837"/>
    </source>
</evidence>
<evidence type="ECO:0000256" key="1">
    <source>
        <dbReference type="ARBA" id="ARBA00004370"/>
    </source>
</evidence>
<name>A0AB34GHJ4_ESCRO</name>
<dbReference type="GO" id="GO:0005912">
    <property type="term" value="C:adherens junction"/>
    <property type="evidence" value="ECO:0007669"/>
    <property type="project" value="TreeGrafter"/>
</dbReference>
<keyword evidence="2" id="KW-0677">Repeat</keyword>
<evidence type="ECO:0000256" key="2">
    <source>
        <dbReference type="ARBA" id="ARBA00022737"/>
    </source>
</evidence>
<dbReference type="GO" id="GO:0008013">
    <property type="term" value="F:beta-catenin binding"/>
    <property type="evidence" value="ECO:0007669"/>
    <property type="project" value="TreeGrafter"/>
</dbReference>
<dbReference type="PANTHER" id="PTHR24027">
    <property type="entry name" value="CADHERIN-23"/>
    <property type="match status" value="1"/>
</dbReference>
<dbReference type="GO" id="GO:0016342">
    <property type="term" value="C:catenin complex"/>
    <property type="evidence" value="ECO:0007669"/>
    <property type="project" value="TreeGrafter"/>
</dbReference>
<evidence type="ECO:0000313" key="6">
    <source>
        <dbReference type="EMBL" id="KAJ8779099.1"/>
    </source>
</evidence>
<dbReference type="GO" id="GO:0016339">
    <property type="term" value="P:calcium-dependent cell-cell adhesion via plasma membrane cell adhesion molecules"/>
    <property type="evidence" value="ECO:0007669"/>
    <property type="project" value="TreeGrafter"/>
</dbReference>
<dbReference type="Proteomes" id="UP001159641">
    <property type="component" value="Unassembled WGS sequence"/>
</dbReference>
<feature type="region of interest" description="Disordered" evidence="5">
    <location>
        <begin position="111"/>
        <end position="174"/>
    </location>
</feature>
<reference evidence="6 7" key="1">
    <citation type="submission" date="2022-11" db="EMBL/GenBank/DDBJ databases">
        <title>Whole genome sequence of Eschrichtius robustus ER-17-0199.</title>
        <authorList>
            <person name="Bruniche-Olsen A."/>
            <person name="Black A.N."/>
            <person name="Fields C.J."/>
            <person name="Walden K."/>
            <person name="Dewoody J.A."/>
        </authorList>
    </citation>
    <scope>NUCLEOTIDE SEQUENCE [LARGE SCALE GENOMIC DNA]</scope>
    <source>
        <strain evidence="6">ER-17-0199</strain>
        <tissue evidence="6">Blubber</tissue>
    </source>
</reference>
<keyword evidence="3" id="KW-0106">Calcium</keyword>
<comment type="subcellular location">
    <subcellularLocation>
        <location evidence="1">Membrane</location>
    </subcellularLocation>
</comment>
<dbReference type="InterPro" id="IPR039808">
    <property type="entry name" value="Cadherin"/>
</dbReference>
<dbReference type="GO" id="GO:0000902">
    <property type="term" value="P:cell morphogenesis"/>
    <property type="evidence" value="ECO:0007669"/>
    <property type="project" value="TreeGrafter"/>
</dbReference>
<dbReference type="GO" id="GO:0045296">
    <property type="term" value="F:cadherin binding"/>
    <property type="evidence" value="ECO:0007669"/>
    <property type="project" value="TreeGrafter"/>
</dbReference>
<proteinExistence type="predicted"/>
<comment type="caution">
    <text evidence="6">The sequence shown here is derived from an EMBL/GenBank/DDBJ whole genome shotgun (WGS) entry which is preliminary data.</text>
</comment>
<organism evidence="6 7">
    <name type="scientific">Eschrichtius robustus</name>
    <name type="common">California gray whale</name>
    <name type="synonym">Eschrichtius gibbosus</name>
    <dbReference type="NCBI Taxonomy" id="9764"/>
    <lineage>
        <taxon>Eukaryota</taxon>
        <taxon>Metazoa</taxon>
        <taxon>Chordata</taxon>
        <taxon>Craniata</taxon>
        <taxon>Vertebrata</taxon>
        <taxon>Euteleostomi</taxon>
        <taxon>Mammalia</taxon>
        <taxon>Eutheria</taxon>
        <taxon>Laurasiatheria</taxon>
        <taxon>Artiodactyla</taxon>
        <taxon>Whippomorpha</taxon>
        <taxon>Cetacea</taxon>
        <taxon>Mysticeti</taxon>
        <taxon>Eschrichtiidae</taxon>
        <taxon>Eschrichtius</taxon>
    </lineage>
</organism>
<dbReference type="GO" id="GO:0044331">
    <property type="term" value="P:cell-cell adhesion mediated by cadherin"/>
    <property type="evidence" value="ECO:0007669"/>
    <property type="project" value="TreeGrafter"/>
</dbReference>
<gene>
    <name evidence="6" type="ORF">J1605_012950</name>
</gene>
<keyword evidence="4" id="KW-0472">Membrane</keyword>
<evidence type="ECO:0000256" key="4">
    <source>
        <dbReference type="ARBA" id="ARBA00023136"/>
    </source>
</evidence>
<dbReference type="EMBL" id="JAIQCJ010002232">
    <property type="protein sequence ID" value="KAJ8779099.1"/>
    <property type="molecule type" value="Genomic_DNA"/>
</dbReference>
<dbReference type="GO" id="GO:0034332">
    <property type="term" value="P:adherens junction organization"/>
    <property type="evidence" value="ECO:0007669"/>
    <property type="project" value="TreeGrafter"/>
</dbReference>
<sequence length="353" mass="38332">METELRVLMQSSLCGGRLWTVRLSQCGAWSWPWRTRGRSSPAKGAAAEAPQAAASTTVSVRVANVNDPPAFHPGTFIVSEVNGAGPGTQVGIFNATDPDRTASRIRWGDRSGTATLLESPRHRCPAADGDRDHPALPVRHQRQRARPPPTASIPGGLESAGGKPLPIEAEDGDQEPYSDPFTFKLDNTWGNTEDTWKLGENHAALLFLLRCYFVSEARGRDALSHERSYVRDQMSALSINTAEVGAKLGAKVYLDTVVPKGPMEVRVQVMAGMLSQQLRGADIPKGDPGYPPHVYAEEGKCERAETRSSPAFSEHDLSPDLLDSLGPKAAPLEEIYSESGFHFLKTAYFGELE</sequence>
<dbReference type="GO" id="GO:0007043">
    <property type="term" value="P:cell-cell junction assembly"/>
    <property type="evidence" value="ECO:0007669"/>
    <property type="project" value="TreeGrafter"/>
</dbReference>